<reference evidence="2 3" key="1">
    <citation type="submission" date="2019-12" db="EMBL/GenBank/DDBJ databases">
        <title>Microbes associate with the intestines of laboratory mice.</title>
        <authorList>
            <person name="Navarre W."/>
            <person name="Wong E."/>
        </authorList>
    </citation>
    <scope>NUCLEOTIDE SEQUENCE [LARGE SCALE GENOMIC DNA]</scope>
    <source>
        <strain evidence="2 3">NM51_B2-22</strain>
    </source>
</reference>
<dbReference type="RefSeq" id="WP_160332082.1">
    <property type="nucleotide sequence ID" value="NZ_WSRS01000004.1"/>
</dbReference>
<gene>
    <name evidence="2" type="ORF">E5983_00995</name>
</gene>
<dbReference type="InterPro" id="IPR008841">
    <property type="entry name" value="Siphovirus-type_tail_N"/>
</dbReference>
<name>A0A7X3G755_9STRE</name>
<feature type="domain" description="Siphovirus-type tail component RIFT-related" evidence="1">
    <location>
        <begin position="28"/>
        <end position="140"/>
    </location>
</feature>
<organism evidence="2 3">
    <name type="scientific">Streptococcus danieliae</name>
    <dbReference type="NCBI Taxonomy" id="747656"/>
    <lineage>
        <taxon>Bacteria</taxon>
        <taxon>Bacillati</taxon>
        <taxon>Bacillota</taxon>
        <taxon>Bacilli</taxon>
        <taxon>Lactobacillales</taxon>
        <taxon>Streptococcaceae</taxon>
        <taxon>Streptococcus</taxon>
    </lineage>
</organism>
<evidence type="ECO:0000313" key="2">
    <source>
        <dbReference type="EMBL" id="MVX58250.1"/>
    </source>
</evidence>
<dbReference type="Pfam" id="PF05895">
    <property type="entry name" value="DUF859"/>
    <property type="match status" value="1"/>
</dbReference>
<protein>
    <recommendedName>
        <fullName evidence="1">Siphovirus-type tail component RIFT-related domain-containing protein</fullName>
    </recommendedName>
</protein>
<dbReference type="InterPro" id="IPR008577">
    <property type="entry name" value="DUF859"/>
</dbReference>
<proteinExistence type="predicted"/>
<dbReference type="EMBL" id="WSRS01000004">
    <property type="protein sequence ID" value="MVX58250.1"/>
    <property type="molecule type" value="Genomic_DNA"/>
</dbReference>
<dbReference type="AlphaFoldDB" id="A0A7X3G755"/>
<dbReference type="OrthoDB" id="3078561at2"/>
<dbReference type="Pfam" id="PF05709">
    <property type="entry name" value="Sipho_tail"/>
    <property type="match status" value="1"/>
</dbReference>
<dbReference type="Gene3D" id="2.40.30.200">
    <property type="match status" value="1"/>
</dbReference>
<dbReference type="Proteomes" id="UP000461595">
    <property type="component" value="Unassembled WGS sequence"/>
</dbReference>
<evidence type="ECO:0000259" key="1">
    <source>
        <dbReference type="Pfam" id="PF05709"/>
    </source>
</evidence>
<accession>A0A7X3G755</accession>
<comment type="caution">
    <text evidence="2">The sequence shown here is derived from an EMBL/GenBank/DDBJ whole genome shotgun (WGS) entry which is preliminary data.</text>
</comment>
<dbReference type="InterPro" id="IPR006520">
    <property type="entry name" value="Dit_BPSPP_N"/>
</dbReference>
<evidence type="ECO:0000313" key="3">
    <source>
        <dbReference type="Proteomes" id="UP000461595"/>
    </source>
</evidence>
<sequence>MDEKIIMTYNDVNFSDLIDVISVERDIGNKRDVTTNPALTLGATVNRVKVGMKEIRVRFSLASVKLSDIQFVDTTQPYELRYKNLNKLREKIAGLLHTTVPLKLEFSDEPDRYYWALSDGDISLGAITTWYDEATITFLVPDGVAHSTTYKEVTTHRIESDRIIYTVDNQGTVDAFPIIEVEHEESNGYLAFVNREGISALGDESKVDADAYVRPSEPLLDFKGGRLFNSVSLPSSSYGSSSGGSRMEFISNNDRGYRLRITLETLSQNTSSRTSQVKMRAHLLNQGWTFALYDINASVTVSGQTFTYSGRPQMLTKNSSILLIEKTISVTHDGNGAKTISVSGWLTGQGGYSPNRLTVRTSNYSLPRLALSSHSSGHTQASGPNLAQKNVAVRNDNSDLQNASLKVENAWGRNHLALNALGTIGQNQGASSAGLTWVIPGSERTTNEYIWWRQIFWCGRVNQRGFLKVIVSDESGAFLYGVETIKRGADFETEYNFFATDGKGGFEFLKQWKFKPSHKNEENPFNRDRGWSDLNRKDDQVDVYWFGSHFRVTVPNIKGKKAAKIHVVLGGYPGSEWPTHMYLDELYFRMDFGKKFTDKPTNAFGKQSKVVINSEDDTIQVDGVMNANLLIDGAGFIRLPPGESELQFFASKWTRKMPRVTIRFEERWL</sequence>
<dbReference type="NCBIfam" id="TIGR01633">
    <property type="entry name" value="phi3626_gp14_N"/>
    <property type="match status" value="1"/>
</dbReference>